<comment type="caution">
    <text evidence="2">The sequence shown here is derived from an EMBL/GenBank/DDBJ whole genome shotgun (WGS) entry which is preliminary data.</text>
</comment>
<dbReference type="Proteomes" id="UP001597641">
    <property type="component" value="Unassembled WGS sequence"/>
</dbReference>
<sequence>MSDKSDFFAALAKGGGILGKGLIAGFAGTAAITVSQMIEMSITKRSMSDAPAKVGGKALGVEPRGKAKLAKEKAKSGDADVSEDLEEEVESNKEQFEQLMHFGYGTGWGIARGALDLADIKGVRASAIHFGAIWGAAQIMLPANNAAKPITEWSAKQIAIDLFHHAVYAFAAGAMYDAMTEAEPRKKKKSKKKKKKKSKK</sequence>
<evidence type="ECO:0000256" key="1">
    <source>
        <dbReference type="SAM" id="MobiDB-lite"/>
    </source>
</evidence>
<accession>A0ABW6BRD7</accession>
<name>A0ABW6BRD7_9BACT</name>
<evidence type="ECO:0000313" key="3">
    <source>
        <dbReference type="Proteomes" id="UP001597641"/>
    </source>
</evidence>
<feature type="region of interest" description="Disordered" evidence="1">
    <location>
        <begin position="181"/>
        <end position="200"/>
    </location>
</feature>
<feature type="compositionally biased region" description="Basic residues" evidence="1">
    <location>
        <begin position="185"/>
        <end position="200"/>
    </location>
</feature>
<evidence type="ECO:0000313" key="2">
    <source>
        <dbReference type="EMBL" id="MFD2999512.1"/>
    </source>
</evidence>
<gene>
    <name evidence="2" type="ORF">ACFS7Z_04000</name>
</gene>
<proteinExistence type="predicted"/>
<protein>
    <recommendedName>
        <fullName evidence="4">DUF1440 domain-containing protein</fullName>
    </recommendedName>
</protein>
<reference evidence="3" key="1">
    <citation type="journal article" date="2019" name="Int. J. Syst. Evol. Microbiol.">
        <title>The Global Catalogue of Microorganisms (GCM) 10K type strain sequencing project: providing services to taxonomists for standard genome sequencing and annotation.</title>
        <authorList>
            <consortium name="The Broad Institute Genomics Platform"/>
            <consortium name="The Broad Institute Genome Sequencing Center for Infectious Disease"/>
            <person name="Wu L."/>
            <person name="Ma J."/>
        </authorList>
    </citation>
    <scope>NUCLEOTIDE SEQUENCE [LARGE SCALE GENOMIC DNA]</scope>
    <source>
        <strain evidence="3">KCTC 23984</strain>
    </source>
</reference>
<keyword evidence="3" id="KW-1185">Reference proteome</keyword>
<dbReference type="RefSeq" id="WP_377481279.1">
    <property type="nucleotide sequence ID" value="NZ_JBHUOX010000002.1"/>
</dbReference>
<organism evidence="2 3">
    <name type="scientific">Pontibacter toksunensis</name>
    <dbReference type="NCBI Taxonomy" id="1332631"/>
    <lineage>
        <taxon>Bacteria</taxon>
        <taxon>Pseudomonadati</taxon>
        <taxon>Bacteroidota</taxon>
        <taxon>Cytophagia</taxon>
        <taxon>Cytophagales</taxon>
        <taxon>Hymenobacteraceae</taxon>
        <taxon>Pontibacter</taxon>
    </lineage>
</organism>
<evidence type="ECO:0008006" key="4">
    <source>
        <dbReference type="Google" id="ProtNLM"/>
    </source>
</evidence>
<dbReference type="EMBL" id="JBHUOX010000002">
    <property type="protein sequence ID" value="MFD2999512.1"/>
    <property type="molecule type" value="Genomic_DNA"/>
</dbReference>